<dbReference type="EnsemblMetazoa" id="SMAR001942-RA">
    <property type="protein sequence ID" value="SMAR001942-PA"/>
    <property type="gene ID" value="SMAR001942"/>
</dbReference>
<proteinExistence type="predicted"/>
<keyword evidence="1" id="KW-1133">Transmembrane helix</keyword>
<reference evidence="3" key="1">
    <citation type="submission" date="2011-05" db="EMBL/GenBank/DDBJ databases">
        <authorList>
            <person name="Richards S.R."/>
            <person name="Qu J."/>
            <person name="Jiang H."/>
            <person name="Jhangiani S.N."/>
            <person name="Agravi P."/>
            <person name="Goodspeed R."/>
            <person name="Gross S."/>
            <person name="Mandapat C."/>
            <person name="Jackson L."/>
            <person name="Mathew T."/>
            <person name="Pu L."/>
            <person name="Thornton R."/>
            <person name="Saada N."/>
            <person name="Wilczek-Boney K.B."/>
            <person name="Lee S."/>
            <person name="Kovar C."/>
            <person name="Wu Y."/>
            <person name="Scherer S.E."/>
            <person name="Worley K.C."/>
            <person name="Muzny D.M."/>
            <person name="Gibbs R."/>
        </authorList>
    </citation>
    <scope>NUCLEOTIDE SEQUENCE</scope>
    <source>
        <strain evidence="3">Brora</strain>
    </source>
</reference>
<accession>T1ILV4</accession>
<organism evidence="2 3">
    <name type="scientific">Strigamia maritima</name>
    <name type="common">European centipede</name>
    <name type="synonym">Geophilus maritimus</name>
    <dbReference type="NCBI Taxonomy" id="126957"/>
    <lineage>
        <taxon>Eukaryota</taxon>
        <taxon>Metazoa</taxon>
        <taxon>Ecdysozoa</taxon>
        <taxon>Arthropoda</taxon>
        <taxon>Myriapoda</taxon>
        <taxon>Chilopoda</taxon>
        <taxon>Pleurostigmophora</taxon>
        <taxon>Geophilomorpha</taxon>
        <taxon>Linotaeniidae</taxon>
        <taxon>Strigamia</taxon>
    </lineage>
</organism>
<feature type="transmembrane region" description="Helical" evidence="1">
    <location>
        <begin position="75"/>
        <end position="95"/>
    </location>
</feature>
<evidence type="ECO:0000313" key="2">
    <source>
        <dbReference type="EnsemblMetazoa" id="SMAR001942-PA"/>
    </source>
</evidence>
<feature type="transmembrane region" description="Helical" evidence="1">
    <location>
        <begin position="38"/>
        <end position="55"/>
    </location>
</feature>
<keyword evidence="1" id="KW-0472">Membrane</keyword>
<dbReference type="EMBL" id="JH430900">
    <property type="status" value="NOT_ANNOTATED_CDS"/>
    <property type="molecule type" value="Genomic_DNA"/>
</dbReference>
<reference evidence="2" key="2">
    <citation type="submission" date="2015-02" db="UniProtKB">
        <authorList>
            <consortium name="EnsemblMetazoa"/>
        </authorList>
    </citation>
    <scope>IDENTIFICATION</scope>
</reference>
<dbReference type="HOGENOM" id="CLU_2018081_0_0_1"/>
<name>T1ILV4_STRMM</name>
<dbReference type="AlphaFoldDB" id="T1ILV4"/>
<evidence type="ECO:0000256" key="1">
    <source>
        <dbReference type="SAM" id="Phobius"/>
    </source>
</evidence>
<keyword evidence="3" id="KW-1185">Reference proteome</keyword>
<keyword evidence="1" id="KW-0812">Transmembrane</keyword>
<dbReference type="Proteomes" id="UP000014500">
    <property type="component" value="Unassembled WGS sequence"/>
</dbReference>
<sequence>MTVIMELEIMKEILELGIRMDFTYTGLNYYSHCPAEPLLPLLFALVSIVVIKMNAPDLEKNDSEDYCDASVYVRSVLFVLFHWIALLFFAFYFGLREVIIKRRVVNRQTNTSLESTRRRKVKN</sequence>
<protein>
    <submittedName>
        <fullName evidence="2">Uncharacterized protein</fullName>
    </submittedName>
</protein>
<evidence type="ECO:0000313" key="3">
    <source>
        <dbReference type="Proteomes" id="UP000014500"/>
    </source>
</evidence>